<protein>
    <submittedName>
        <fullName evidence="3">Competence protein ComEA</fullName>
    </submittedName>
</protein>
<dbReference type="Gene3D" id="3.10.560.10">
    <property type="entry name" value="Outer membrane lipoprotein wza domain like"/>
    <property type="match status" value="1"/>
</dbReference>
<name>A0A5C8UXL7_9MICO</name>
<dbReference type="InterPro" id="IPR019554">
    <property type="entry name" value="Soluble_ligand-bd"/>
</dbReference>
<dbReference type="EMBL" id="VRMG01000001">
    <property type="protein sequence ID" value="TXN32840.1"/>
    <property type="molecule type" value="Genomic_DNA"/>
</dbReference>
<keyword evidence="1" id="KW-0812">Transmembrane</keyword>
<reference evidence="3 4" key="1">
    <citation type="submission" date="2019-08" db="EMBL/GenBank/DDBJ databases">
        <title>Bacterial whole genome sequence for Glaciihabitans sp. CHu50b-6-2.</title>
        <authorList>
            <person name="Jin L."/>
        </authorList>
    </citation>
    <scope>NUCLEOTIDE SEQUENCE [LARGE SCALE GENOMIC DNA]</scope>
    <source>
        <strain evidence="3 4">CHu50b-6-2</strain>
    </source>
</reference>
<feature type="domain" description="Helix-hairpin-helix DNA-binding motif class 1" evidence="2">
    <location>
        <begin position="190"/>
        <end position="209"/>
    </location>
</feature>
<organism evidence="3 4">
    <name type="scientific">Lacisediminihabitans profunda</name>
    <dbReference type="NCBI Taxonomy" id="2594790"/>
    <lineage>
        <taxon>Bacteria</taxon>
        <taxon>Bacillati</taxon>
        <taxon>Actinomycetota</taxon>
        <taxon>Actinomycetes</taxon>
        <taxon>Micrococcales</taxon>
        <taxon>Microbacteriaceae</taxon>
        <taxon>Lacisediminihabitans</taxon>
    </lineage>
</organism>
<evidence type="ECO:0000259" key="2">
    <source>
        <dbReference type="SMART" id="SM00278"/>
    </source>
</evidence>
<gene>
    <name evidence="3" type="ORF">FVP33_00275</name>
</gene>
<feature type="domain" description="Helix-hairpin-helix DNA-binding motif class 1" evidence="2">
    <location>
        <begin position="160"/>
        <end position="179"/>
    </location>
</feature>
<keyword evidence="4" id="KW-1185">Reference proteome</keyword>
<keyword evidence="1" id="KW-1133">Transmembrane helix</keyword>
<dbReference type="RefSeq" id="WP_147781642.1">
    <property type="nucleotide sequence ID" value="NZ_VRMG01000001.1"/>
</dbReference>
<dbReference type="Pfam" id="PF12836">
    <property type="entry name" value="HHH_3"/>
    <property type="match status" value="1"/>
</dbReference>
<comment type="caution">
    <text evidence="3">The sequence shown here is derived from an EMBL/GenBank/DDBJ whole genome shotgun (WGS) entry which is preliminary data.</text>
</comment>
<evidence type="ECO:0000313" key="3">
    <source>
        <dbReference type="EMBL" id="TXN32840.1"/>
    </source>
</evidence>
<evidence type="ECO:0000313" key="4">
    <source>
        <dbReference type="Proteomes" id="UP000321379"/>
    </source>
</evidence>
<dbReference type="Pfam" id="PF10531">
    <property type="entry name" value="SLBB"/>
    <property type="match status" value="1"/>
</dbReference>
<feature type="transmembrane region" description="Helical" evidence="1">
    <location>
        <begin position="19"/>
        <end position="40"/>
    </location>
</feature>
<dbReference type="Proteomes" id="UP000321379">
    <property type="component" value="Unassembled WGS sequence"/>
</dbReference>
<dbReference type="Gene3D" id="1.10.150.310">
    <property type="entry name" value="Tex RuvX-like domain-like"/>
    <property type="match status" value="1"/>
</dbReference>
<dbReference type="SMART" id="SM00278">
    <property type="entry name" value="HhH1"/>
    <property type="match status" value="2"/>
</dbReference>
<accession>A0A5C8UXL7</accession>
<dbReference type="GO" id="GO:0006281">
    <property type="term" value="P:DNA repair"/>
    <property type="evidence" value="ECO:0007669"/>
    <property type="project" value="InterPro"/>
</dbReference>
<dbReference type="GO" id="GO:0015627">
    <property type="term" value="C:type II protein secretion system complex"/>
    <property type="evidence" value="ECO:0007669"/>
    <property type="project" value="TreeGrafter"/>
</dbReference>
<dbReference type="InterPro" id="IPR051675">
    <property type="entry name" value="Endo/Exo/Phosphatase_dom_1"/>
</dbReference>
<dbReference type="GO" id="GO:0015628">
    <property type="term" value="P:protein secretion by the type II secretion system"/>
    <property type="evidence" value="ECO:0007669"/>
    <property type="project" value="TreeGrafter"/>
</dbReference>
<dbReference type="InterPro" id="IPR003583">
    <property type="entry name" value="Hlx-hairpin-Hlx_DNA-bd_motif"/>
</dbReference>
<dbReference type="AlphaFoldDB" id="A0A5C8UXL7"/>
<sequence length="212" mass="21353">MDASDEVVAPRRPRVRIGIGAAAVLVAVGLGIAILVSAFGSHGSTSTVTKPTFTPPASTGPAGVEAANPGAGIYVHVLGAVASPGLFLLKDGDRAVDAVSAAGGFTSTADQAQLNLARRLVDGEQIYVPNVGEAPPTAAGGGATAAQPAGKVNLNTADEATLETLPRVGPAMAKRILDWRKTNGRFSSIEDLMGVTGVGDKTFEGLKDLITV</sequence>
<dbReference type="PANTHER" id="PTHR21180">
    <property type="entry name" value="ENDONUCLEASE/EXONUCLEASE/PHOSPHATASE FAMILY DOMAIN-CONTAINING PROTEIN 1"/>
    <property type="match status" value="1"/>
</dbReference>
<dbReference type="GO" id="GO:0003677">
    <property type="term" value="F:DNA binding"/>
    <property type="evidence" value="ECO:0007669"/>
    <property type="project" value="InterPro"/>
</dbReference>
<keyword evidence="1" id="KW-0472">Membrane</keyword>
<dbReference type="InterPro" id="IPR010994">
    <property type="entry name" value="RuvA_2-like"/>
</dbReference>
<evidence type="ECO:0000256" key="1">
    <source>
        <dbReference type="SAM" id="Phobius"/>
    </source>
</evidence>
<proteinExistence type="predicted"/>
<dbReference type="PANTHER" id="PTHR21180:SF32">
    <property type="entry name" value="ENDONUCLEASE_EXONUCLEASE_PHOSPHATASE FAMILY DOMAIN-CONTAINING PROTEIN 1"/>
    <property type="match status" value="1"/>
</dbReference>
<dbReference type="SUPFAM" id="SSF47781">
    <property type="entry name" value="RuvA domain 2-like"/>
    <property type="match status" value="1"/>
</dbReference>